<dbReference type="PROSITE" id="PS00687">
    <property type="entry name" value="ALDEHYDE_DEHYDR_GLU"/>
    <property type="match status" value="1"/>
</dbReference>
<dbReference type="GO" id="GO:0006081">
    <property type="term" value="P:aldehyde metabolic process"/>
    <property type="evidence" value="ECO:0007669"/>
    <property type="project" value="InterPro"/>
</dbReference>
<dbReference type="Pfam" id="PF00171">
    <property type="entry name" value="Aldedh"/>
    <property type="match status" value="1"/>
</dbReference>
<dbReference type="eggNOG" id="COG1012">
    <property type="taxonomic scope" value="Bacteria"/>
</dbReference>
<gene>
    <name evidence="9" type="ORF">Desaf_1265</name>
</gene>
<evidence type="ECO:0000256" key="4">
    <source>
        <dbReference type="PIRNR" id="PIRNR036492"/>
    </source>
</evidence>
<dbReference type="PIRSF" id="PIRSF036492">
    <property type="entry name" value="ALDH"/>
    <property type="match status" value="1"/>
</dbReference>
<evidence type="ECO:0000256" key="1">
    <source>
        <dbReference type="ARBA" id="ARBA00009986"/>
    </source>
</evidence>
<dbReference type="KEGG" id="daf:Desaf_1265"/>
<dbReference type="STRING" id="690850.Desaf_1265"/>
<dbReference type="FunFam" id="3.40.309.10:FF:000003">
    <property type="entry name" value="Aldehyde dehydrogenase"/>
    <property type="match status" value="1"/>
</dbReference>
<organism evidence="9 10">
    <name type="scientific">Desulfocurvibacter africanus subsp. africanus str. Walvis Bay</name>
    <dbReference type="NCBI Taxonomy" id="690850"/>
    <lineage>
        <taxon>Bacteria</taxon>
        <taxon>Pseudomonadati</taxon>
        <taxon>Thermodesulfobacteriota</taxon>
        <taxon>Desulfovibrionia</taxon>
        <taxon>Desulfovibrionales</taxon>
        <taxon>Desulfovibrionaceae</taxon>
        <taxon>Desulfocurvibacter</taxon>
    </lineage>
</organism>
<dbReference type="RefSeq" id="WP_014259402.1">
    <property type="nucleotide sequence ID" value="NC_016629.1"/>
</dbReference>
<dbReference type="GO" id="GO:0004029">
    <property type="term" value="F:aldehyde dehydrogenase (NAD+) activity"/>
    <property type="evidence" value="ECO:0007669"/>
    <property type="project" value="TreeGrafter"/>
</dbReference>
<dbReference type="InterPro" id="IPR016161">
    <property type="entry name" value="Ald_DH/histidinol_DH"/>
</dbReference>
<comment type="similarity">
    <text evidence="1 4 7">Belongs to the aldehyde dehydrogenase family.</text>
</comment>
<keyword evidence="10" id="KW-1185">Reference proteome</keyword>
<evidence type="ECO:0000313" key="9">
    <source>
        <dbReference type="EMBL" id="EGJ49604.1"/>
    </source>
</evidence>
<evidence type="ECO:0000256" key="5">
    <source>
        <dbReference type="PIRSR" id="PIRSR036492-1"/>
    </source>
</evidence>
<dbReference type="PANTHER" id="PTHR43570:SF16">
    <property type="entry name" value="ALDEHYDE DEHYDROGENASE TYPE III, ISOFORM Q"/>
    <property type="match status" value="1"/>
</dbReference>
<dbReference type="PROSITE" id="PS00070">
    <property type="entry name" value="ALDEHYDE_DEHYDR_CYS"/>
    <property type="match status" value="1"/>
</dbReference>
<dbReference type="GO" id="GO:0005737">
    <property type="term" value="C:cytoplasm"/>
    <property type="evidence" value="ECO:0007669"/>
    <property type="project" value="TreeGrafter"/>
</dbReference>
<proteinExistence type="inferred from homology"/>
<keyword evidence="3" id="KW-0520">NAD</keyword>
<evidence type="ECO:0000256" key="6">
    <source>
        <dbReference type="PROSITE-ProRule" id="PRU10007"/>
    </source>
</evidence>
<keyword evidence="2 4" id="KW-0560">Oxidoreductase</keyword>
<dbReference type="InterPro" id="IPR012394">
    <property type="entry name" value="Aldehyde_DH_NAD(P)"/>
</dbReference>
<dbReference type="AlphaFoldDB" id="F3YYG0"/>
<feature type="domain" description="Aldehyde dehydrogenase" evidence="8">
    <location>
        <begin position="11"/>
        <end position="432"/>
    </location>
</feature>
<dbReference type="SUPFAM" id="SSF53720">
    <property type="entry name" value="ALDH-like"/>
    <property type="match status" value="1"/>
</dbReference>
<dbReference type="EMBL" id="CP003221">
    <property type="protein sequence ID" value="EGJ49604.1"/>
    <property type="molecule type" value="Genomic_DNA"/>
</dbReference>
<evidence type="ECO:0000256" key="2">
    <source>
        <dbReference type="ARBA" id="ARBA00023002"/>
    </source>
</evidence>
<dbReference type="InterPro" id="IPR016163">
    <property type="entry name" value="Ald_DH_C"/>
</dbReference>
<evidence type="ECO:0000256" key="7">
    <source>
        <dbReference type="RuleBase" id="RU003345"/>
    </source>
</evidence>
<dbReference type="Proteomes" id="UP000007844">
    <property type="component" value="Chromosome"/>
</dbReference>
<dbReference type="InterPro" id="IPR029510">
    <property type="entry name" value="Ald_DH_CS_GLU"/>
</dbReference>
<dbReference type="InterPro" id="IPR016162">
    <property type="entry name" value="Ald_DH_N"/>
</dbReference>
<dbReference type="Gene3D" id="3.40.309.10">
    <property type="entry name" value="Aldehyde Dehydrogenase, Chain A, domain 2"/>
    <property type="match status" value="1"/>
</dbReference>
<reference evidence="9 10" key="1">
    <citation type="journal article" date="2011" name="J. Bacteriol.">
        <title>Genome sequence of the mercury-methylating and pleomorphic Desulfovibrio africanus Strain Walvis Bay.</title>
        <authorList>
            <person name="Brown S.D."/>
            <person name="Wall J.D."/>
            <person name="Kucken A.M."/>
            <person name="Gilmour C.C."/>
            <person name="Podar M."/>
            <person name="Brandt C.C."/>
            <person name="Teshima H."/>
            <person name="Detter J.C."/>
            <person name="Han C.S."/>
            <person name="Land M.L."/>
            <person name="Lucas S."/>
            <person name="Han J."/>
            <person name="Pennacchio L."/>
            <person name="Nolan M."/>
            <person name="Pitluck S."/>
            <person name="Woyke T."/>
            <person name="Goodwin L."/>
            <person name="Palumbo A.V."/>
            <person name="Elias D.A."/>
        </authorList>
    </citation>
    <scope>NUCLEOTIDE SEQUENCE [LARGE SCALE GENOMIC DNA]</scope>
    <source>
        <strain evidence="9 10">Walvis Bay</strain>
    </source>
</reference>
<protein>
    <recommendedName>
        <fullName evidence="4">Aldehyde dehydrogenase</fullName>
    </recommendedName>
</protein>
<evidence type="ECO:0000259" key="8">
    <source>
        <dbReference type="Pfam" id="PF00171"/>
    </source>
</evidence>
<name>F3YYG0_DESAF</name>
<feature type="active site" evidence="5 6">
    <location>
        <position position="212"/>
    </location>
</feature>
<evidence type="ECO:0000313" key="10">
    <source>
        <dbReference type="Proteomes" id="UP000007844"/>
    </source>
</evidence>
<dbReference type="CDD" id="cd07087">
    <property type="entry name" value="ALDH_F3-13-14_CALDH-like"/>
    <property type="match status" value="1"/>
</dbReference>
<sequence length="466" mass="51334">MTEQELRALFLAQKRFFDEGHTKPYAFRRDALRRLSMAVKSNESALLKALSADLGKPEDEAWVAEVGAVLAEARYAQGRLRQWMRPRSVPMPLLYQPSRGYVRDEPYGACLILSPWNYPLGLALTPLVSALAAGNCVMLKPSSKAPHTSREIARILTEAFLPEHVFCIEGGAHTAELLLDQGFDFIFYTGSAKVGRQVMATAARTLTPMVLELGGKSPCIVDRNLSDAHVVTAARRIVWGKFLNAGQTCVAPDYVLVHAGVKVELEAALVRAVKEFFGTDPSRSPAFGRIVNQDHYQRLTGLQAATRGRKLFGGDNHSGELYMAPAVFTDVHADDPLMQEEIFGPILPVLTVDSLASAIAFINARPKPLALYLFTDNDEAVARVLRDTASGGVCINDTALQLGPRTLPFGGVGESGMGRYHGQAGFEVFGYQRSVMRRGFRPDWKFRYPPRPKLTGFKKALLRWLG</sequence>
<dbReference type="HOGENOM" id="CLU_005391_3_1_7"/>
<dbReference type="FunFam" id="3.40.605.10:FF:000004">
    <property type="entry name" value="Aldehyde dehydrogenase"/>
    <property type="match status" value="1"/>
</dbReference>
<dbReference type="InterPro" id="IPR015590">
    <property type="entry name" value="Aldehyde_DH_dom"/>
</dbReference>
<accession>F3YYG0</accession>
<evidence type="ECO:0000256" key="3">
    <source>
        <dbReference type="ARBA" id="ARBA00023027"/>
    </source>
</evidence>
<feature type="active site" evidence="5">
    <location>
        <position position="249"/>
    </location>
</feature>
<dbReference type="Gene3D" id="3.40.605.10">
    <property type="entry name" value="Aldehyde Dehydrogenase, Chain A, domain 1"/>
    <property type="match status" value="1"/>
</dbReference>
<dbReference type="InterPro" id="IPR016160">
    <property type="entry name" value="Ald_DH_CS_CYS"/>
</dbReference>
<dbReference type="PANTHER" id="PTHR43570">
    <property type="entry name" value="ALDEHYDE DEHYDROGENASE"/>
    <property type="match status" value="1"/>
</dbReference>